<dbReference type="AlphaFoldDB" id="A0A026W8U1"/>
<feature type="compositionally biased region" description="Polar residues" evidence="1">
    <location>
        <begin position="145"/>
        <end position="165"/>
    </location>
</feature>
<keyword evidence="3" id="KW-1185">Reference proteome</keyword>
<evidence type="ECO:0000256" key="1">
    <source>
        <dbReference type="SAM" id="MobiDB-lite"/>
    </source>
</evidence>
<accession>A0A026W8U1</accession>
<gene>
    <name evidence="2" type="ORF">X777_07991</name>
</gene>
<proteinExistence type="predicted"/>
<reference evidence="2 3" key="1">
    <citation type="journal article" date="2014" name="Curr. Biol.">
        <title>The genome of the clonal raider ant Cerapachys biroi.</title>
        <authorList>
            <person name="Oxley P.R."/>
            <person name="Ji L."/>
            <person name="Fetter-Pruneda I."/>
            <person name="McKenzie S.K."/>
            <person name="Li C."/>
            <person name="Hu H."/>
            <person name="Zhang G."/>
            <person name="Kronauer D.J."/>
        </authorList>
    </citation>
    <scope>NUCLEOTIDE SEQUENCE [LARGE SCALE GENOMIC DNA]</scope>
</reference>
<dbReference type="OrthoDB" id="8930856at2759"/>
<evidence type="ECO:0000313" key="2">
    <source>
        <dbReference type="EMBL" id="EZA52512.1"/>
    </source>
</evidence>
<name>A0A026W8U1_OOCBI</name>
<feature type="compositionally biased region" description="Basic and acidic residues" evidence="1">
    <location>
        <begin position="166"/>
        <end position="178"/>
    </location>
</feature>
<sequence>MRAAQRDLKLDGPLKAFENNRRKWSGSTSVILSQLGRATPLLPEIIDIGTQMLSVQYRSPRLHAGRLKRIVGRIAPLSALKAPSVAVEAFSNRAFTLCCRQIHPLYGEKAGLLGYCDTVGNTENFPPAPNIVVEGGRIEFMRPSQDGTTTPRRNTMSRGSQTFNEQPEKSDPAKVGQKERNTLKRMFLRTVMRFVSGDFCILTNQICPPCVDSRNSLLANTPAYDLVSGSPITASLAANPLYPSCCIHSA</sequence>
<evidence type="ECO:0000313" key="3">
    <source>
        <dbReference type="Proteomes" id="UP000053097"/>
    </source>
</evidence>
<protein>
    <submittedName>
        <fullName evidence="2">Uncharacterized protein</fullName>
    </submittedName>
</protein>
<dbReference type="Proteomes" id="UP000053097">
    <property type="component" value="Unassembled WGS sequence"/>
</dbReference>
<feature type="region of interest" description="Disordered" evidence="1">
    <location>
        <begin position="141"/>
        <end position="178"/>
    </location>
</feature>
<dbReference type="EMBL" id="KK107324">
    <property type="protein sequence ID" value="EZA52512.1"/>
    <property type="molecule type" value="Genomic_DNA"/>
</dbReference>
<organism evidence="2 3">
    <name type="scientific">Ooceraea biroi</name>
    <name type="common">Clonal raider ant</name>
    <name type="synonym">Cerapachys biroi</name>
    <dbReference type="NCBI Taxonomy" id="2015173"/>
    <lineage>
        <taxon>Eukaryota</taxon>
        <taxon>Metazoa</taxon>
        <taxon>Ecdysozoa</taxon>
        <taxon>Arthropoda</taxon>
        <taxon>Hexapoda</taxon>
        <taxon>Insecta</taxon>
        <taxon>Pterygota</taxon>
        <taxon>Neoptera</taxon>
        <taxon>Endopterygota</taxon>
        <taxon>Hymenoptera</taxon>
        <taxon>Apocrita</taxon>
        <taxon>Aculeata</taxon>
        <taxon>Formicoidea</taxon>
        <taxon>Formicidae</taxon>
        <taxon>Dorylinae</taxon>
        <taxon>Ooceraea</taxon>
    </lineage>
</organism>